<dbReference type="RefSeq" id="WP_328856504.1">
    <property type="nucleotide sequence ID" value="NZ_CP108021.1"/>
</dbReference>
<keyword evidence="4" id="KW-1185">Reference proteome</keyword>
<protein>
    <submittedName>
        <fullName evidence="3">Glycine betaine ABC transporter substrate-binding protein</fullName>
    </submittedName>
</protein>
<dbReference type="Pfam" id="PF04069">
    <property type="entry name" value="OpuAC"/>
    <property type="match status" value="1"/>
</dbReference>
<evidence type="ECO:0000256" key="1">
    <source>
        <dbReference type="SAM" id="MobiDB-lite"/>
    </source>
</evidence>
<feature type="domain" description="ABC-type glycine betaine transport system substrate-binding" evidence="2">
    <location>
        <begin position="69"/>
        <end position="341"/>
    </location>
</feature>
<name>A0AAU4JYV6_9NOCA</name>
<dbReference type="Proteomes" id="UP001432128">
    <property type="component" value="Chromosome"/>
</dbReference>
<evidence type="ECO:0000313" key="4">
    <source>
        <dbReference type="Proteomes" id="UP001432128"/>
    </source>
</evidence>
<feature type="compositionally biased region" description="Low complexity" evidence="1">
    <location>
        <begin position="1"/>
        <end position="11"/>
    </location>
</feature>
<dbReference type="GO" id="GO:0022857">
    <property type="term" value="F:transmembrane transporter activity"/>
    <property type="evidence" value="ECO:0007669"/>
    <property type="project" value="InterPro"/>
</dbReference>
<sequence length="347" mass="37240">MTPNTPMTPNTSATQRTSRARGPRRRFRAALVVLAATALTVAGCGLVSSSGTFTTGSLADGAKPLEGAKLTVTSKSFTEGVLLGKITASYLSSAGAKVTDLTGAPGSASSRQAQLNGDADILWEYTGTGWVTYHNQTETIADPTLLWEKVRDIEKSTNNLVWLPPSNFNDTYAFAASGPTAQRLKVTSLSEVAKLPVADRTFCVDDEFFSRSDGFLPMLKKYGIPYGTPDGVPAANVTRMDAGVIYTSTAKSAPCNFGEVYTTDGRVKNLDLTVLTDDRKFFLPYSGTAVVRSSIIKEYPQLAPLIANISKRLTDDLMQDLNGRVDIDGQDPADVAWDWLKSTGLVK</sequence>
<dbReference type="KEGG" id="whr:OG579_14505"/>
<organism evidence="3 4">
    <name type="scientific">Williamsia herbipolensis</name>
    <dbReference type="NCBI Taxonomy" id="1603258"/>
    <lineage>
        <taxon>Bacteria</taxon>
        <taxon>Bacillati</taxon>
        <taxon>Actinomycetota</taxon>
        <taxon>Actinomycetes</taxon>
        <taxon>Mycobacteriales</taxon>
        <taxon>Nocardiaceae</taxon>
        <taxon>Williamsia</taxon>
    </lineage>
</organism>
<proteinExistence type="predicted"/>
<accession>A0AAU4JYV6</accession>
<dbReference type="Gene3D" id="3.40.190.120">
    <property type="entry name" value="Osmoprotection protein (prox), domain 2"/>
    <property type="match status" value="1"/>
</dbReference>
<dbReference type="GO" id="GO:0043190">
    <property type="term" value="C:ATP-binding cassette (ABC) transporter complex"/>
    <property type="evidence" value="ECO:0007669"/>
    <property type="project" value="InterPro"/>
</dbReference>
<gene>
    <name evidence="3" type="ORF">OG579_14505</name>
</gene>
<evidence type="ECO:0000259" key="2">
    <source>
        <dbReference type="Pfam" id="PF04069"/>
    </source>
</evidence>
<dbReference type="SUPFAM" id="SSF53850">
    <property type="entry name" value="Periplasmic binding protein-like II"/>
    <property type="match status" value="1"/>
</dbReference>
<reference evidence="3 4" key="1">
    <citation type="submission" date="2022-10" db="EMBL/GenBank/DDBJ databases">
        <title>The complete genomes of actinobacterial strains from the NBC collection.</title>
        <authorList>
            <person name="Joergensen T.S."/>
            <person name="Alvarez Arevalo M."/>
            <person name="Sterndorff E.B."/>
            <person name="Faurdal D."/>
            <person name="Vuksanovic O."/>
            <person name="Mourched A.-S."/>
            <person name="Charusanti P."/>
            <person name="Shaw S."/>
            <person name="Blin K."/>
            <person name="Weber T."/>
        </authorList>
    </citation>
    <scope>NUCLEOTIDE SEQUENCE [LARGE SCALE GENOMIC DNA]</scope>
    <source>
        <strain evidence="3 4">NBC_00319</strain>
    </source>
</reference>
<dbReference type="CDD" id="cd13611">
    <property type="entry name" value="PBP2_YehZ"/>
    <property type="match status" value="1"/>
</dbReference>
<feature type="region of interest" description="Disordered" evidence="1">
    <location>
        <begin position="1"/>
        <end position="24"/>
    </location>
</feature>
<dbReference type="InterPro" id="IPR007210">
    <property type="entry name" value="ABC_Gly_betaine_transp_sub-bd"/>
</dbReference>
<evidence type="ECO:0000313" key="3">
    <source>
        <dbReference type="EMBL" id="WUM18933.1"/>
    </source>
</evidence>
<dbReference type="AlphaFoldDB" id="A0AAU4JYV6"/>
<dbReference type="EMBL" id="CP108021">
    <property type="protein sequence ID" value="WUM18933.1"/>
    <property type="molecule type" value="Genomic_DNA"/>
</dbReference>
<dbReference type="Gene3D" id="3.40.190.10">
    <property type="entry name" value="Periplasmic binding protein-like II"/>
    <property type="match status" value="1"/>
</dbReference>